<dbReference type="OrthoDB" id="3163890at2759"/>
<dbReference type="PANTHER" id="PTHR34605:SF4">
    <property type="entry name" value="DNA ADENINE METHYLTRANSFERASE"/>
    <property type="match status" value="1"/>
</dbReference>
<evidence type="ECO:0000256" key="1">
    <source>
        <dbReference type="ARBA" id="ARBA00023172"/>
    </source>
</evidence>
<organism evidence="2 3">
    <name type="scientific">Hypholoma sublateritium (strain FD-334 SS-4)</name>
    <dbReference type="NCBI Taxonomy" id="945553"/>
    <lineage>
        <taxon>Eukaryota</taxon>
        <taxon>Fungi</taxon>
        <taxon>Dikarya</taxon>
        <taxon>Basidiomycota</taxon>
        <taxon>Agaricomycotina</taxon>
        <taxon>Agaricomycetes</taxon>
        <taxon>Agaricomycetidae</taxon>
        <taxon>Agaricales</taxon>
        <taxon>Agaricineae</taxon>
        <taxon>Strophariaceae</taxon>
        <taxon>Hypholoma</taxon>
    </lineage>
</organism>
<dbReference type="AlphaFoldDB" id="A0A0D2NHQ4"/>
<dbReference type="SUPFAM" id="SSF56349">
    <property type="entry name" value="DNA breaking-rejoining enzymes"/>
    <property type="match status" value="1"/>
</dbReference>
<keyword evidence="3" id="KW-1185">Reference proteome</keyword>
<proteinExistence type="predicted"/>
<sequence>MLEIKPFVLHALGNEEAYLCPVHAMSEWIRESKITTGYLFRRMVSGDRVSARNSPMMSQQFLEVFRNNLIDIGIDPAPYGTHSFRRGGCQYLASDRCWPLRRICDWGGWSTEFSNLTIVKYLISWNDNPTEKREDFFDPNRAPSTRCFHCGRSCHCA</sequence>
<name>A0A0D2NHQ4_HYPSF</name>
<evidence type="ECO:0000313" key="2">
    <source>
        <dbReference type="EMBL" id="KJA18489.1"/>
    </source>
</evidence>
<dbReference type="InterPro" id="IPR011010">
    <property type="entry name" value="DNA_brk_join_enz"/>
</dbReference>
<dbReference type="InterPro" id="IPR013762">
    <property type="entry name" value="Integrase-like_cat_sf"/>
</dbReference>
<dbReference type="STRING" id="945553.A0A0D2NHQ4"/>
<gene>
    <name evidence="2" type="ORF">HYPSUDRAFT_144961</name>
</gene>
<protein>
    <recommendedName>
        <fullName evidence="4">Tyr recombinase domain-containing protein</fullName>
    </recommendedName>
</protein>
<dbReference type="Proteomes" id="UP000054270">
    <property type="component" value="Unassembled WGS sequence"/>
</dbReference>
<dbReference type="GO" id="GO:0015074">
    <property type="term" value="P:DNA integration"/>
    <property type="evidence" value="ECO:0007669"/>
    <property type="project" value="InterPro"/>
</dbReference>
<dbReference type="InterPro" id="IPR052925">
    <property type="entry name" value="Phage_Integrase-like_Recomb"/>
</dbReference>
<keyword evidence="1" id="KW-0233">DNA recombination</keyword>
<dbReference type="EMBL" id="KN817588">
    <property type="protein sequence ID" value="KJA18489.1"/>
    <property type="molecule type" value="Genomic_DNA"/>
</dbReference>
<accession>A0A0D2NHQ4</accession>
<dbReference type="GO" id="GO:0006310">
    <property type="term" value="P:DNA recombination"/>
    <property type="evidence" value="ECO:0007669"/>
    <property type="project" value="UniProtKB-KW"/>
</dbReference>
<reference evidence="3" key="1">
    <citation type="submission" date="2014-04" db="EMBL/GenBank/DDBJ databases">
        <title>Evolutionary Origins and Diversification of the Mycorrhizal Mutualists.</title>
        <authorList>
            <consortium name="DOE Joint Genome Institute"/>
            <consortium name="Mycorrhizal Genomics Consortium"/>
            <person name="Kohler A."/>
            <person name="Kuo A."/>
            <person name="Nagy L.G."/>
            <person name="Floudas D."/>
            <person name="Copeland A."/>
            <person name="Barry K.W."/>
            <person name="Cichocki N."/>
            <person name="Veneault-Fourrey C."/>
            <person name="LaButti K."/>
            <person name="Lindquist E.A."/>
            <person name="Lipzen A."/>
            <person name="Lundell T."/>
            <person name="Morin E."/>
            <person name="Murat C."/>
            <person name="Riley R."/>
            <person name="Ohm R."/>
            <person name="Sun H."/>
            <person name="Tunlid A."/>
            <person name="Henrissat B."/>
            <person name="Grigoriev I.V."/>
            <person name="Hibbett D.S."/>
            <person name="Martin F."/>
        </authorList>
    </citation>
    <scope>NUCLEOTIDE SEQUENCE [LARGE SCALE GENOMIC DNA]</scope>
    <source>
        <strain evidence="3">FD-334 SS-4</strain>
    </source>
</reference>
<dbReference type="OMA" id="NEEAYLC"/>
<dbReference type="GO" id="GO:0003677">
    <property type="term" value="F:DNA binding"/>
    <property type="evidence" value="ECO:0007669"/>
    <property type="project" value="InterPro"/>
</dbReference>
<evidence type="ECO:0000313" key="3">
    <source>
        <dbReference type="Proteomes" id="UP000054270"/>
    </source>
</evidence>
<evidence type="ECO:0008006" key="4">
    <source>
        <dbReference type="Google" id="ProtNLM"/>
    </source>
</evidence>
<dbReference type="PANTHER" id="PTHR34605">
    <property type="entry name" value="PHAGE_INTEGRASE DOMAIN-CONTAINING PROTEIN"/>
    <property type="match status" value="1"/>
</dbReference>
<dbReference type="Gene3D" id="1.10.443.10">
    <property type="entry name" value="Intergrase catalytic core"/>
    <property type="match status" value="1"/>
</dbReference>